<evidence type="ECO:0000313" key="2">
    <source>
        <dbReference type="Proteomes" id="UP000295351"/>
    </source>
</evidence>
<sequence length="272" mass="29191">MKFPKYLTKAYLQKTYGSLSGVGDFTVKLTKYSQTSTTLKATVEIDSSFGDSTTDILMKVGKTTTSLSLKIKGEGYSSTLAYSTAQTKAGITIKATYTDSFKTKMNYSLNLEKDGDFSKFKLVYALGTEKMTITSTKIAGDVVTFKAVDGDGDVIGTAKLNLKAFGDYYDKSDKYLFESAKTAELFSKLQLKFTSVKKKAGEPADDDHGGADAFVFKKVAAAGSDHGDAAFAARPFAIDDASGATGSDAFDFLASQDHGQPVHVAKHVPDLF</sequence>
<accession>A0A4R2CMZ1</accession>
<dbReference type="Proteomes" id="UP000295351">
    <property type="component" value="Unassembled WGS sequence"/>
</dbReference>
<name>A0A4R2CMZ1_SHIGR</name>
<dbReference type="EMBL" id="SLVX01000013">
    <property type="protein sequence ID" value="TCN41452.1"/>
    <property type="molecule type" value="Genomic_DNA"/>
</dbReference>
<evidence type="ECO:0000313" key="1">
    <source>
        <dbReference type="EMBL" id="TCN41452.1"/>
    </source>
</evidence>
<proteinExistence type="predicted"/>
<reference evidence="1 2" key="1">
    <citation type="submission" date="2019-03" db="EMBL/GenBank/DDBJ databases">
        <title>Genomic Encyclopedia of Type Strains, Phase IV (KMG-IV): sequencing the most valuable type-strain genomes for metagenomic binning, comparative biology and taxonomic classification.</title>
        <authorList>
            <person name="Goeker M."/>
        </authorList>
    </citation>
    <scope>NUCLEOTIDE SEQUENCE [LARGE SCALE GENOMIC DNA]</scope>
    <source>
        <strain evidence="1 2">DSM 18401</strain>
    </source>
</reference>
<comment type="caution">
    <text evidence="1">The sequence shown here is derived from an EMBL/GenBank/DDBJ whole genome shotgun (WGS) entry which is preliminary data.</text>
</comment>
<dbReference type="RefSeq" id="WP_133035345.1">
    <property type="nucleotide sequence ID" value="NZ_BAABEI010000012.1"/>
</dbReference>
<gene>
    <name evidence="1" type="ORF">EV665_11338</name>
</gene>
<protein>
    <submittedName>
        <fullName evidence="1">Uncharacterized protein</fullName>
    </submittedName>
</protein>
<dbReference type="AlphaFoldDB" id="A0A4R2CMZ1"/>
<organism evidence="1 2">
    <name type="scientific">Shinella granuli</name>
    <dbReference type="NCBI Taxonomy" id="323621"/>
    <lineage>
        <taxon>Bacteria</taxon>
        <taxon>Pseudomonadati</taxon>
        <taxon>Pseudomonadota</taxon>
        <taxon>Alphaproteobacteria</taxon>
        <taxon>Hyphomicrobiales</taxon>
        <taxon>Rhizobiaceae</taxon>
        <taxon>Shinella</taxon>
    </lineage>
</organism>
<keyword evidence="2" id="KW-1185">Reference proteome</keyword>